<keyword evidence="4" id="KW-0863">Zinc-finger</keyword>
<dbReference type="Proteomes" id="UP000709295">
    <property type="component" value="Unassembled WGS sequence"/>
</dbReference>
<feature type="active site" description="Proton acceptor" evidence="8">
    <location>
        <position position="311"/>
    </location>
</feature>
<keyword evidence="5" id="KW-0378">Hydrolase</keyword>
<keyword evidence="2" id="KW-0645">Protease</keyword>
<evidence type="ECO:0000256" key="11">
    <source>
        <dbReference type="SAM" id="MobiDB-lite"/>
    </source>
</evidence>
<dbReference type="InterPro" id="IPR015211">
    <property type="entry name" value="Peptidase_M1_C"/>
</dbReference>
<evidence type="ECO:0000256" key="7">
    <source>
        <dbReference type="ARBA" id="ARBA00023049"/>
    </source>
</evidence>
<dbReference type="InterPro" id="IPR045357">
    <property type="entry name" value="Aminopeptidase_N-like_N"/>
</dbReference>
<evidence type="ECO:0000313" key="14">
    <source>
        <dbReference type="EMBL" id="KAG6977712.1"/>
    </source>
</evidence>
<feature type="binding site" evidence="10">
    <location>
        <position position="310"/>
    </location>
    <ligand>
        <name>Zn(2+)</name>
        <dbReference type="ChEBI" id="CHEBI:29105"/>
        <note>catalytic</note>
    </ligand>
</feature>
<evidence type="ECO:0000256" key="1">
    <source>
        <dbReference type="ARBA" id="ARBA00010136"/>
    </source>
</evidence>
<evidence type="ECO:0000256" key="3">
    <source>
        <dbReference type="ARBA" id="ARBA00022723"/>
    </source>
</evidence>
<evidence type="ECO:0000256" key="10">
    <source>
        <dbReference type="PIRSR" id="PIRSR634015-3"/>
    </source>
</evidence>
<dbReference type="GO" id="GO:0008270">
    <property type="term" value="F:zinc ion binding"/>
    <property type="evidence" value="ECO:0007669"/>
    <property type="project" value="UniProtKB-KW"/>
</dbReference>
<gene>
    <name evidence="14" type="ORF">JG688_00000081</name>
</gene>
<comment type="similarity">
    <text evidence="1">Belongs to the peptidase M1 family.</text>
</comment>
<dbReference type="GO" id="GO:0006508">
    <property type="term" value="P:proteolysis"/>
    <property type="evidence" value="ECO:0007669"/>
    <property type="project" value="UniProtKB-KW"/>
</dbReference>
<dbReference type="Pfam" id="PF17900">
    <property type="entry name" value="Peptidase_M1_N"/>
    <property type="match status" value="1"/>
</dbReference>
<organism evidence="14 15">
    <name type="scientific">Phytophthora aleatoria</name>
    <dbReference type="NCBI Taxonomy" id="2496075"/>
    <lineage>
        <taxon>Eukaryota</taxon>
        <taxon>Sar</taxon>
        <taxon>Stramenopiles</taxon>
        <taxon>Oomycota</taxon>
        <taxon>Peronosporomycetes</taxon>
        <taxon>Peronosporales</taxon>
        <taxon>Peronosporaceae</taxon>
        <taxon>Phytophthora</taxon>
    </lineage>
</organism>
<keyword evidence="3 10" id="KW-0479">Metal-binding</keyword>
<dbReference type="CDD" id="cd09599">
    <property type="entry name" value="M1_LTA4H"/>
    <property type="match status" value="1"/>
</dbReference>
<dbReference type="EMBL" id="JAENGY010000001">
    <property type="protein sequence ID" value="KAG6977712.1"/>
    <property type="molecule type" value="Genomic_DNA"/>
</dbReference>
<dbReference type="Pfam" id="PF03215">
    <property type="entry name" value="Rad17"/>
    <property type="match status" value="1"/>
</dbReference>
<feature type="binding site" evidence="9">
    <location>
        <begin position="281"/>
        <end position="286"/>
    </location>
    <ligand>
        <name>a peptide</name>
        <dbReference type="ChEBI" id="CHEBI:60466"/>
    </ligand>
</feature>
<protein>
    <submittedName>
        <fullName evidence="14">Uncharacterized protein</fullName>
    </submittedName>
</protein>
<evidence type="ECO:0000256" key="2">
    <source>
        <dbReference type="ARBA" id="ARBA00022670"/>
    </source>
</evidence>
<dbReference type="GO" id="GO:0070006">
    <property type="term" value="F:metalloaminopeptidase activity"/>
    <property type="evidence" value="ECO:0007669"/>
    <property type="project" value="TreeGrafter"/>
</dbReference>
<feature type="binding site" evidence="10">
    <location>
        <position position="333"/>
    </location>
    <ligand>
        <name>Zn(2+)</name>
        <dbReference type="ChEBI" id="CHEBI:29105"/>
        <note>catalytic</note>
    </ligand>
</feature>
<feature type="binding site" evidence="10">
    <location>
        <position position="314"/>
    </location>
    <ligand>
        <name>Zn(2+)</name>
        <dbReference type="ChEBI" id="CHEBI:29105"/>
        <note>catalytic</note>
    </ligand>
</feature>
<proteinExistence type="inferred from homology"/>
<accession>A0A8J5J5E8</accession>
<dbReference type="SMART" id="SM01263">
    <property type="entry name" value="Leuk-A4-hydro_C"/>
    <property type="match status" value="1"/>
</dbReference>
<dbReference type="PANTHER" id="PTHR45726">
    <property type="entry name" value="LEUKOTRIENE A-4 HYDROLASE"/>
    <property type="match status" value="1"/>
</dbReference>
<evidence type="ECO:0000256" key="9">
    <source>
        <dbReference type="PIRSR" id="PIRSR634015-2"/>
    </source>
</evidence>
<sequence>MATAEIRDPATCAALGEFHTHHADLELEVRMAAKRVSGVANLSVKRLSETAMTLRLDVFHLTIHSVCVALPEEDTIAAQWSIKPFTVFGDMLDVEIPEELALANAFELTIRYETDVESPGVCWLEKEQTAGKKLPFMYTQGQEVLNRSFFPCQDSPSVRVTYTASVIVPKELVCVMSAKLCGVEDYVPGEEGEKEGTPTKKKFTFEMKQSIPVYLVSMAVGDLVEAEVGPRSSIWTEPCMIEAATKEFDGVLEEYLTIGERLFGDYLWERYDMLVMPPSFPYGGMENPRLTFVSPCTIAGDKSLVSIVAHELSHSWFGNLVTNATWSDFFLNEGFTMYAERRITEVSQGRPLSCLDAKLGEALLREEISSLGEQSPLTRLRVPLDDGIDPGDCYNQCAYEKGYAFVCYLRSLVGSDAVFDDFLKRYCAEYRFQSIPAETMIAFFLKSFPELANAAGTDLKDGISFNTWLNEPGYPHFTPDLSDAKGIMQNCESLAFHWRSSSTPVQPSVLYLSEEAKQWEARPVLYFLDCCLETKFSDADVVIALGDTLSLWDSHNSEILFRWALVLIKNDVVGKLLVVRRFLEMQGKQKFQLPVYRLLTASSNDAVRKFATDTYAATKNMLHVMVRDRIELLLAAVQKAERENESVDSSSDSDVVLVNKVEEIRPHSQELKTEKAGNTWECPMCTFLNEDASASRCEICDSARPGLPRKTRKLSQWLSQPMENTEHKSSKKKQSPGAQTEPIEVIDSSESGKSDDDASVTSAGSYNGGVAGSRRSNGNAGKVAATKANQGLWADLYSPKTVDDLCVNKKKVQEISEWLERNASPHSGVFQKRLLFLCGPPGSGKSTANAGGGTLAIDTLSLKEEVDDEIENSDGEW</sequence>
<comment type="caution">
    <text evidence="14">The sequence shown here is derived from an EMBL/GenBank/DDBJ whole genome shotgun (WGS) entry which is preliminary data.</text>
</comment>
<evidence type="ECO:0000256" key="4">
    <source>
        <dbReference type="ARBA" id="ARBA00022771"/>
    </source>
</evidence>
<evidence type="ECO:0000259" key="12">
    <source>
        <dbReference type="SMART" id="SM00547"/>
    </source>
</evidence>
<dbReference type="SMART" id="SM00547">
    <property type="entry name" value="ZnF_RBZ"/>
    <property type="match status" value="1"/>
</dbReference>
<dbReference type="InterPro" id="IPR001876">
    <property type="entry name" value="Znf_RanBP2"/>
</dbReference>
<evidence type="ECO:0000256" key="5">
    <source>
        <dbReference type="ARBA" id="ARBA00022801"/>
    </source>
</evidence>
<keyword evidence="6 10" id="KW-0862">Zinc</keyword>
<evidence type="ECO:0000256" key="8">
    <source>
        <dbReference type="PIRSR" id="PIRSR634015-1"/>
    </source>
</evidence>
<feature type="active site" description="Proton donor" evidence="8">
    <location>
        <position position="399"/>
    </location>
</feature>
<dbReference type="Pfam" id="PF01433">
    <property type="entry name" value="Peptidase_M1"/>
    <property type="match status" value="1"/>
</dbReference>
<dbReference type="Pfam" id="PF09127">
    <property type="entry name" value="Leuk-A4-hydro_C"/>
    <property type="match status" value="1"/>
</dbReference>
<feature type="domain" description="Peptidase M1 leukotriene A4 hydrolase/aminopeptidase C-terminal" evidence="13">
    <location>
        <begin position="486"/>
        <end position="634"/>
    </location>
</feature>
<evidence type="ECO:0000256" key="6">
    <source>
        <dbReference type="ARBA" id="ARBA00022833"/>
    </source>
</evidence>
<evidence type="ECO:0000259" key="13">
    <source>
        <dbReference type="SMART" id="SM01263"/>
    </source>
</evidence>
<name>A0A8J5J5E8_9STRA</name>
<feature type="domain" description="RanBP2-type" evidence="12">
    <location>
        <begin position="678"/>
        <end position="703"/>
    </location>
</feature>
<comment type="cofactor">
    <cofactor evidence="10">
        <name>Zn(2+)</name>
        <dbReference type="ChEBI" id="CHEBI:29105"/>
    </cofactor>
    <text evidence="10">Binds 1 zinc ion per subunit.</text>
</comment>
<dbReference type="AlphaFoldDB" id="A0A8J5J5E8"/>
<dbReference type="PANTHER" id="PTHR45726:SF3">
    <property type="entry name" value="LEUKOTRIENE A-4 HYDROLASE"/>
    <property type="match status" value="1"/>
</dbReference>
<evidence type="ECO:0000313" key="15">
    <source>
        <dbReference type="Proteomes" id="UP000709295"/>
    </source>
</evidence>
<feature type="binding site" evidence="9">
    <location>
        <begin position="140"/>
        <end position="142"/>
    </location>
    <ligand>
        <name>a peptide</name>
        <dbReference type="ChEBI" id="CHEBI:60466"/>
    </ligand>
</feature>
<dbReference type="InterPro" id="IPR049980">
    <property type="entry name" value="LTA4H_cat"/>
</dbReference>
<reference evidence="14" key="1">
    <citation type="submission" date="2021-01" db="EMBL/GenBank/DDBJ databases">
        <title>Phytophthora aleatoria, a newly-described species from Pinus radiata is distinct from Phytophthora cactorum isolates based on comparative genomics.</title>
        <authorList>
            <person name="Mcdougal R."/>
            <person name="Panda P."/>
            <person name="Williams N."/>
            <person name="Studholme D.J."/>
        </authorList>
    </citation>
    <scope>NUCLEOTIDE SEQUENCE</scope>
    <source>
        <strain evidence="14">NZFS 4037</strain>
    </source>
</reference>
<keyword evidence="15" id="KW-1185">Reference proteome</keyword>
<feature type="binding site" evidence="9">
    <location>
        <begin position="588"/>
        <end position="590"/>
    </location>
    <ligand>
        <name>a peptide</name>
        <dbReference type="ChEBI" id="CHEBI:60466"/>
    </ligand>
</feature>
<keyword evidence="7" id="KW-0482">Metalloprotease</keyword>
<dbReference type="FunFam" id="3.30.2010.30:FF:000001">
    <property type="entry name" value="Leukotriene A(4) hydrolase"/>
    <property type="match status" value="1"/>
</dbReference>
<dbReference type="InterPro" id="IPR014782">
    <property type="entry name" value="Peptidase_M1_dom"/>
</dbReference>
<dbReference type="InterPro" id="IPR034015">
    <property type="entry name" value="M1_LTA4H"/>
</dbReference>
<feature type="region of interest" description="Disordered" evidence="11">
    <location>
        <begin position="719"/>
        <end position="782"/>
    </location>
</feature>